<proteinExistence type="predicted"/>
<dbReference type="RefSeq" id="WP_215624024.1">
    <property type="nucleotide sequence ID" value="NZ_CP076134.1"/>
</dbReference>
<sequence>MSAPNQTSIVLYVMNALKTNGSWCGETHVQKTLFLCQQLFGVPSNFKFILYKHGPYSFELSEHLQGLIADEFVYVRSRPPYGPSLELSEDAIALTRSVVRDGSFARKLDFIASKLGRKGVGELERIATAVYVNEKHGVALPLEQRAAILTSLKPHVPSDAARSAFLEADQIEKESQRHAA</sequence>
<evidence type="ECO:0000313" key="2">
    <source>
        <dbReference type="Proteomes" id="UP000680839"/>
    </source>
</evidence>
<evidence type="ECO:0000313" key="1">
    <source>
        <dbReference type="EMBL" id="QWG15521.1"/>
    </source>
</evidence>
<dbReference type="EMBL" id="CP076134">
    <property type="protein sequence ID" value="QWG15521.1"/>
    <property type="molecule type" value="Genomic_DNA"/>
</dbReference>
<dbReference type="Proteomes" id="UP000680839">
    <property type="component" value="Chromosome"/>
</dbReference>
<protein>
    <recommendedName>
        <fullName evidence="3">Antitoxin SocA-like Panacea domain-containing protein</fullName>
    </recommendedName>
</protein>
<accession>A0A975NJ65</accession>
<gene>
    <name evidence="1" type="ORF">KMZ29_13140</name>
</gene>
<name>A0A975NJ65_9BRAD</name>
<evidence type="ECO:0008006" key="3">
    <source>
        <dbReference type="Google" id="ProtNLM"/>
    </source>
</evidence>
<organism evidence="1 2">
    <name type="scientific">Bradyrhizobium sediminis</name>
    <dbReference type="NCBI Taxonomy" id="2840469"/>
    <lineage>
        <taxon>Bacteria</taxon>
        <taxon>Pseudomonadati</taxon>
        <taxon>Pseudomonadota</taxon>
        <taxon>Alphaproteobacteria</taxon>
        <taxon>Hyphomicrobiales</taxon>
        <taxon>Nitrobacteraceae</taxon>
        <taxon>Bradyrhizobium</taxon>
    </lineage>
</organism>
<dbReference type="AlphaFoldDB" id="A0A975NJ65"/>
<reference evidence="1" key="1">
    <citation type="submission" date="2021-06" db="EMBL/GenBank/DDBJ databases">
        <title>Bradyrhizobium sp. S2-20-1 Genome sequencing.</title>
        <authorList>
            <person name="Jin L."/>
        </authorList>
    </citation>
    <scope>NUCLEOTIDE SEQUENCE</scope>
    <source>
        <strain evidence="1">S2-20-1</strain>
    </source>
</reference>